<comment type="caution">
    <text evidence="1">The sequence shown here is derived from an EMBL/GenBank/DDBJ whole genome shotgun (WGS) entry which is preliminary data.</text>
</comment>
<reference evidence="2" key="1">
    <citation type="journal article" date="2019" name="Int. J. Syst. Evol. Microbiol.">
        <title>The Global Catalogue of Microorganisms (GCM) 10K type strain sequencing project: providing services to taxonomists for standard genome sequencing and annotation.</title>
        <authorList>
            <consortium name="The Broad Institute Genomics Platform"/>
            <consortium name="The Broad Institute Genome Sequencing Center for Infectious Disease"/>
            <person name="Wu L."/>
            <person name="Ma J."/>
        </authorList>
    </citation>
    <scope>NUCLEOTIDE SEQUENCE [LARGE SCALE GENOMIC DNA]</scope>
    <source>
        <strain evidence="2">JCM 17326</strain>
    </source>
</reference>
<dbReference type="EMBL" id="BAABDQ010000019">
    <property type="protein sequence ID" value="GAA3580312.1"/>
    <property type="molecule type" value="Genomic_DNA"/>
</dbReference>
<protein>
    <recommendedName>
        <fullName evidence="3">Secreted protein</fullName>
    </recommendedName>
</protein>
<evidence type="ECO:0000313" key="1">
    <source>
        <dbReference type="EMBL" id="GAA3580312.1"/>
    </source>
</evidence>
<organism evidence="1 2">
    <name type="scientific">Nonomuraea rosea</name>
    <dbReference type="NCBI Taxonomy" id="638574"/>
    <lineage>
        <taxon>Bacteria</taxon>
        <taxon>Bacillati</taxon>
        <taxon>Actinomycetota</taxon>
        <taxon>Actinomycetes</taxon>
        <taxon>Streptosporangiales</taxon>
        <taxon>Streptosporangiaceae</taxon>
        <taxon>Nonomuraea</taxon>
    </lineage>
</organism>
<evidence type="ECO:0000313" key="2">
    <source>
        <dbReference type="Proteomes" id="UP001500630"/>
    </source>
</evidence>
<evidence type="ECO:0008006" key="3">
    <source>
        <dbReference type="Google" id="ProtNLM"/>
    </source>
</evidence>
<gene>
    <name evidence="1" type="ORF">GCM10022419_072210</name>
</gene>
<accession>A0ABP6YDF8</accession>
<proteinExistence type="predicted"/>
<name>A0ABP6YDF8_9ACTN</name>
<dbReference type="Proteomes" id="UP001500630">
    <property type="component" value="Unassembled WGS sequence"/>
</dbReference>
<keyword evidence="2" id="KW-1185">Reference proteome</keyword>
<sequence>MEIAFLRSSGVGGSACAVRVLAAAVSELVVRANASIAAAPNLSLGFTLWLLRGVWSGRAPAGWGCPQVDTRAGECGTQQLPITSRYGPVFQGFCWFFGSDIRKEAFQ</sequence>